<dbReference type="EMBL" id="JABFDN010000001">
    <property type="protein sequence ID" value="NPU64239.1"/>
    <property type="molecule type" value="Genomic_DNA"/>
</dbReference>
<dbReference type="Pfam" id="PF00218">
    <property type="entry name" value="IGPS"/>
    <property type="match status" value="1"/>
</dbReference>
<evidence type="ECO:0000256" key="4">
    <source>
        <dbReference type="ARBA" id="ARBA00022793"/>
    </source>
</evidence>
<evidence type="ECO:0000256" key="7">
    <source>
        <dbReference type="ARBA" id="ARBA00023239"/>
    </source>
</evidence>
<dbReference type="PANTHER" id="PTHR22854">
    <property type="entry name" value="TRYPTOPHAN BIOSYNTHESIS PROTEIN"/>
    <property type="match status" value="1"/>
</dbReference>
<keyword evidence="5 8" id="KW-0822">Tryptophan biosynthesis</keyword>
<dbReference type="InterPro" id="IPR011060">
    <property type="entry name" value="RibuloseP-bd_barrel"/>
</dbReference>
<evidence type="ECO:0000256" key="3">
    <source>
        <dbReference type="ARBA" id="ARBA00022605"/>
    </source>
</evidence>
<dbReference type="NCBIfam" id="NF001377">
    <property type="entry name" value="PRK00278.2-4"/>
    <property type="match status" value="1"/>
</dbReference>
<sequence>MSDILAKIEAYKREEIAAAKHACPLAELEARARDASPPRGFVAAIRSKHAKGDYALIAEVKKASPSKGLIRADFDPPTLAKAYEAGGAACLSVLTDTPSFQGHLNFMVAARAATALPVLRKEFMFDTYQVVEARAHGADCILIIMAALDDAAAQDIEAAALDSGMDVLIEIHDRAELDRALKLRSPMIGINNRNLRTFETTLTTSEALAPLVPKERLLVGESGIFTPADLARLARVQIQTFLVGESLMRQADVTAATRALLARDAASVSAAE</sequence>
<comment type="caution">
    <text evidence="10">The sequence shown here is derived from an EMBL/GenBank/DDBJ whole genome shotgun (WGS) entry which is preliminary data.</text>
</comment>
<dbReference type="InterPro" id="IPR045186">
    <property type="entry name" value="Indole-3-glycerol_P_synth"/>
</dbReference>
<dbReference type="Proteomes" id="UP000886476">
    <property type="component" value="Unassembled WGS sequence"/>
</dbReference>
<dbReference type="HAMAP" id="MF_00134_B">
    <property type="entry name" value="IGPS_B"/>
    <property type="match status" value="1"/>
</dbReference>
<evidence type="ECO:0000313" key="11">
    <source>
        <dbReference type="Proteomes" id="UP000886476"/>
    </source>
</evidence>
<keyword evidence="3 8" id="KW-0028">Amino-acid biosynthesis</keyword>
<evidence type="ECO:0000256" key="5">
    <source>
        <dbReference type="ARBA" id="ARBA00022822"/>
    </source>
</evidence>
<evidence type="ECO:0000259" key="9">
    <source>
        <dbReference type="Pfam" id="PF00218"/>
    </source>
</evidence>
<dbReference type="Gene3D" id="3.20.20.70">
    <property type="entry name" value="Aldolase class I"/>
    <property type="match status" value="1"/>
</dbReference>
<accession>A0ABX2CAJ3</accession>
<comment type="pathway">
    <text evidence="2 8">Amino-acid biosynthesis; L-tryptophan biosynthesis; L-tryptophan from chorismate: step 4/5.</text>
</comment>
<dbReference type="SUPFAM" id="SSF51366">
    <property type="entry name" value="Ribulose-phoshate binding barrel"/>
    <property type="match status" value="1"/>
</dbReference>
<dbReference type="InterPro" id="IPR001468">
    <property type="entry name" value="Indole-3-GlycerolPSynthase_CS"/>
</dbReference>
<feature type="domain" description="Indole-3-glycerol phosphate synthase" evidence="9">
    <location>
        <begin position="5"/>
        <end position="260"/>
    </location>
</feature>
<evidence type="ECO:0000256" key="8">
    <source>
        <dbReference type="HAMAP-Rule" id="MF_00134"/>
    </source>
</evidence>
<dbReference type="PANTHER" id="PTHR22854:SF2">
    <property type="entry name" value="INDOLE-3-GLYCEROL-PHOSPHATE SYNTHASE"/>
    <property type="match status" value="1"/>
</dbReference>
<keyword evidence="11" id="KW-1185">Reference proteome</keyword>
<dbReference type="NCBIfam" id="NF001370">
    <property type="entry name" value="PRK00278.1-2"/>
    <property type="match status" value="1"/>
</dbReference>
<organism evidence="10 11">
    <name type="scientific">Bradyrhizobium aeschynomenes</name>
    <dbReference type="NCBI Taxonomy" id="2734909"/>
    <lineage>
        <taxon>Bacteria</taxon>
        <taxon>Pseudomonadati</taxon>
        <taxon>Pseudomonadota</taxon>
        <taxon>Alphaproteobacteria</taxon>
        <taxon>Hyphomicrobiales</taxon>
        <taxon>Nitrobacteraceae</taxon>
        <taxon>Bradyrhizobium</taxon>
    </lineage>
</organism>
<dbReference type="InterPro" id="IPR013798">
    <property type="entry name" value="Indole-3-glycerol_P_synth_dom"/>
</dbReference>
<evidence type="ECO:0000313" key="10">
    <source>
        <dbReference type="EMBL" id="NPU64239.1"/>
    </source>
</evidence>
<dbReference type="EC" id="4.1.1.48" evidence="8"/>
<dbReference type="InterPro" id="IPR013785">
    <property type="entry name" value="Aldolase_TIM"/>
</dbReference>
<protein>
    <recommendedName>
        <fullName evidence="8">Indole-3-glycerol phosphate synthase</fullName>
        <shortName evidence="8">IGPS</shortName>
        <ecNumber evidence="8">4.1.1.48</ecNumber>
    </recommendedName>
</protein>
<evidence type="ECO:0000256" key="2">
    <source>
        <dbReference type="ARBA" id="ARBA00004696"/>
    </source>
</evidence>
<keyword evidence="4 8" id="KW-0210">Decarboxylase</keyword>
<comment type="similarity">
    <text evidence="8">Belongs to the TrpC family.</text>
</comment>
<dbReference type="GO" id="GO:0004425">
    <property type="term" value="F:indole-3-glycerol-phosphate synthase activity"/>
    <property type="evidence" value="ECO:0007669"/>
    <property type="project" value="UniProtKB-EC"/>
</dbReference>
<dbReference type="NCBIfam" id="NF001373">
    <property type="entry name" value="PRK00278.1-6"/>
    <property type="match status" value="1"/>
</dbReference>
<name>A0ABX2CAJ3_9BRAD</name>
<dbReference type="RefSeq" id="WP_172109305.1">
    <property type="nucleotide sequence ID" value="NZ_JABFDM010000013.1"/>
</dbReference>
<evidence type="ECO:0000256" key="1">
    <source>
        <dbReference type="ARBA" id="ARBA00001633"/>
    </source>
</evidence>
<keyword evidence="7 8" id="KW-0456">Lyase</keyword>
<dbReference type="PROSITE" id="PS00614">
    <property type="entry name" value="IGPS"/>
    <property type="match status" value="1"/>
</dbReference>
<reference evidence="10" key="1">
    <citation type="submission" date="2020-05" db="EMBL/GenBank/DDBJ databases">
        <title>Nod-independent and nitrogen-fixing Bradyrhizobium aeschynomene sp. nov. isolated from nodules of Aeschynomene indica.</title>
        <authorList>
            <person name="Zhang Z."/>
        </authorList>
    </citation>
    <scope>NUCLEOTIDE SEQUENCE</scope>
    <source>
        <strain evidence="10">83012</strain>
    </source>
</reference>
<gene>
    <name evidence="8 10" type="primary">trpC</name>
    <name evidence="10" type="ORF">HL667_04445</name>
</gene>
<keyword evidence="6 8" id="KW-0057">Aromatic amino acid biosynthesis</keyword>
<comment type="catalytic activity">
    <reaction evidence="1 8">
        <text>1-(2-carboxyphenylamino)-1-deoxy-D-ribulose 5-phosphate + H(+) = (1S,2R)-1-C-(indol-3-yl)glycerol 3-phosphate + CO2 + H2O</text>
        <dbReference type="Rhea" id="RHEA:23476"/>
        <dbReference type="ChEBI" id="CHEBI:15377"/>
        <dbReference type="ChEBI" id="CHEBI:15378"/>
        <dbReference type="ChEBI" id="CHEBI:16526"/>
        <dbReference type="ChEBI" id="CHEBI:58613"/>
        <dbReference type="ChEBI" id="CHEBI:58866"/>
        <dbReference type="EC" id="4.1.1.48"/>
    </reaction>
</comment>
<evidence type="ECO:0000256" key="6">
    <source>
        <dbReference type="ARBA" id="ARBA00023141"/>
    </source>
</evidence>
<proteinExistence type="inferred from homology"/>
<dbReference type="CDD" id="cd00331">
    <property type="entry name" value="IGPS"/>
    <property type="match status" value="1"/>
</dbReference>